<name>A0ABY5P626_9LACT</name>
<organism evidence="2 3">
    <name type="scientific">Fundicoccus culcitae</name>
    <dbReference type="NCBI Taxonomy" id="2969821"/>
    <lineage>
        <taxon>Bacteria</taxon>
        <taxon>Bacillati</taxon>
        <taxon>Bacillota</taxon>
        <taxon>Bacilli</taxon>
        <taxon>Lactobacillales</taxon>
        <taxon>Aerococcaceae</taxon>
        <taxon>Fundicoccus</taxon>
    </lineage>
</organism>
<protein>
    <submittedName>
        <fullName evidence="2">Glycosyltransferase</fullName>
    </submittedName>
</protein>
<evidence type="ECO:0000313" key="3">
    <source>
        <dbReference type="Proteomes" id="UP001315967"/>
    </source>
</evidence>
<reference evidence="2 3" key="1">
    <citation type="submission" date="2022-08" db="EMBL/GenBank/DDBJ databases">
        <title>Aerococcaceae sp. nov isolated from spoiled eye mask.</title>
        <authorList>
            <person name="Zhou G."/>
            <person name="Xie X.-B."/>
            <person name="Shi Q.-S."/>
            <person name="Wang Y.-S."/>
            <person name="Wen X."/>
            <person name="Peng H."/>
            <person name="Yang X.-J."/>
            <person name="Tao H.-B."/>
            <person name="Huang X.-M."/>
        </authorList>
    </citation>
    <scope>NUCLEOTIDE SEQUENCE [LARGE SCALE GENOMIC DNA]</scope>
    <source>
        <strain evidence="3">DM20194951</strain>
    </source>
</reference>
<dbReference type="PANTHER" id="PTHR22916:SF3">
    <property type="entry name" value="UDP-GLCNAC:BETAGAL BETA-1,3-N-ACETYLGLUCOSAMINYLTRANSFERASE-LIKE PROTEIN 1"/>
    <property type="match status" value="1"/>
</dbReference>
<sequence>MKNSQVQPDISIITPVYNAARFLAETIDSVQNQSFRNWEYILVDDCSQDESVALIQSYQREDKRIKLIQLEENSGAAVARNTALEKAQGRYIAFIDSDDRWVEDKLAEQLTLMQTENYAFTYTNFALVSEDGSIIKEKIKLPAKLDYHGLLKNTAIACSTVMLDRQQVGDFRMPLVRKGQDTATWLQIMRTTGVSAYGLDRVLNYYRQVEGSISSNKVDALKRTWNTYRNLEQLPLYKCIYYFCHYVVQAILRRL</sequence>
<keyword evidence="3" id="KW-1185">Reference proteome</keyword>
<dbReference type="EMBL" id="CP102453">
    <property type="protein sequence ID" value="UUX33853.1"/>
    <property type="molecule type" value="Genomic_DNA"/>
</dbReference>
<dbReference type="InterPro" id="IPR029044">
    <property type="entry name" value="Nucleotide-diphossugar_trans"/>
</dbReference>
<dbReference type="Proteomes" id="UP001315967">
    <property type="component" value="Chromosome"/>
</dbReference>
<evidence type="ECO:0000313" key="2">
    <source>
        <dbReference type="EMBL" id="UUX33853.1"/>
    </source>
</evidence>
<gene>
    <name evidence="2" type="ORF">NRE15_13355</name>
</gene>
<dbReference type="Pfam" id="PF00535">
    <property type="entry name" value="Glycos_transf_2"/>
    <property type="match status" value="1"/>
</dbReference>
<feature type="domain" description="Glycosyltransferase 2-like" evidence="1">
    <location>
        <begin position="11"/>
        <end position="162"/>
    </location>
</feature>
<dbReference type="RefSeq" id="WP_313793356.1">
    <property type="nucleotide sequence ID" value="NZ_CP102453.1"/>
</dbReference>
<accession>A0ABY5P626</accession>
<evidence type="ECO:0000259" key="1">
    <source>
        <dbReference type="Pfam" id="PF00535"/>
    </source>
</evidence>
<dbReference type="PANTHER" id="PTHR22916">
    <property type="entry name" value="GLYCOSYLTRANSFERASE"/>
    <property type="match status" value="1"/>
</dbReference>
<dbReference type="InterPro" id="IPR001173">
    <property type="entry name" value="Glyco_trans_2-like"/>
</dbReference>
<dbReference type="SUPFAM" id="SSF53448">
    <property type="entry name" value="Nucleotide-diphospho-sugar transferases"/>
    <property type="match status" value="1"/>
</dbReference>
<dbReference type="Gene3D" id="3.90.550.10">
    <property type="entry name" value="Spore Coat Polysaccharide Biosynthesis Protein SpsA, Chain A"/>
    <property type="match status" value="1"/>
</dbReference>
<dbReference type="CDD" id="cd00761">
    <property type="entry name" value="Glyco_tranf_GTA_type"/>
    <property type="match status" value="1"/>
</dbReference>
<proteinExistence type="predicted"/>